<dbReference type="Gene3D" id="3.40.50.1820">
    <property type="entry name" value="alpha/beta hydrolase"/>
    <property type="match status" value="1"/>
</dbReference>
<evidence type="ECO:0000313" key="5">
    <source>
        <dbReference type="Proteomes" id="UP000048984"/>
    </source>
</evidence>
<dbReference type="InterPro" id="IPR000383">
    <property type="entry name" value="Xaa-Pro-like_dom"/>
</dbReference>
<dbReference type="InterPro" id="IPR050261">
    <property type="entry name" value="FrsA_esterase"/>
</dbReference>
<evidence type="ECO:0000259" key="3">
    <source>
        <dbReference type="Pfam" id="PF02129"/>
    </source>
</evidence>
<evidence type="ECO:0000313" key="4">
    <source>
        <dbReference type="EMBL" id="KPL51054.1"/>
    </source>
</evidence>
<evidence type="ECO:0000256" key="2">
    <source>
        <dbReference type="SAM" id="SignalP"/>
    </source>
</evidence>
<feature type="chain" id="PRO_5006131871" description="Xaa-Pro dipeptidyl-peptidase-like domain-containing protein" evidence="2">
    <location>
        <begin position="39"/>
        <end position="297"/>
    </location>
</feature>
<sequence>MADSMSGPRPAGRHRFRAVRAIVAACALVLALAGLAEAQDRVSDTVRIPLDRIEMTTELHRPAGPGPFPVVVFAHGRPVDHHGRTALARSIPRDQAAFWVRRGFAVVAPFRPGYGPTGGTDVEALHARNCERTPDYRRIAEAAGRPVEAAIAWAQQQPWARRDRILLVGTSVGALGILAAAARQPEGVVAYVDFSGGAGALPRQSPGRSCRPDIVTALFAEYGRSIRIPGLWLYAENDLAWGPEVPKIWHKAFAEGGARSSFVMTPAVPGVDGNLLMLRGQKLWAPIVRGFIASLMF</sequence>
<reference evidence="4 5" key="1">
    <citation type="submission" date="2015-09" db="EMBL/GenBank/DDBJ databases">
        <authorList>
            <person name="Jackson K.R."/>
            <person name="Lunt B.L."/>
            <person name="Fisher J.N.B."/>
            <person name="Gardner A.V."/>
            <person name="Bailey M.E."/>
            <person name="Deus L.M."/>
            <person name="Earl A.S."/>
            <person name="Gibby P.D."/>
            <person name="Hartmann K.A."/>
            <person name="Liu J.E."/>
            <person name="Manci A.M."/>
            <person name="Nielsen D.A."/>
            <person name="Solomon M.B."/>
            <person name="Breakwell D.P."/>
            <person name="Burnett S.H."/>
            <person name="Grose J.H."/>
        </authorList>
    </citation>
    <scope>NUCLEOTIDE SEQUENCE [LARGE SCALE GENOMIC DNA]</scope>
    <source>
        <strain evidence="4 5">16</strain>
    </source>
</reference>
<dbReference type="EMBL" id="LJYW01000001">
    <property type="protein sequence ID" value="KPL51054.1"/>
    <property type="molecule type" value="Genomic_DNA"/>
</dbReference>
<keyword evidence="5" id="KW-1185">Reference proteome</keyword>
<keyword evidence="2" id="KW-0732">Signal</keyword>
<accession>A0A0P6VW00</accession>
<name>A0A0P6VW00_9HYPH</name>
<dbReference type="RefSeq" id="WP_054357217.1">
    <property type="nucleotide sequence ID" value="NZ_LJYW01000001.1"/>
</dbReference>
<feature type="domain" description="Xaa-Pro dipeptidyl-peptidase-like" evidence="3">
    <location>
        <begin position="53"/>
        <end position="196"/>
    </location>
</feature>
<reference evidence="4 5" key="2">
    <citation type="submission" date="2015-10" db="EMBL/GenBank/DDBJ databases">
        <title>Draft Genome Sequence of Prosthecomicrobium hirschii ATCC 27832.</title>
        <authorList>
            <person name="Daniel J."/>
            <person name="Givan S.A."/>
            <person name="Brun Y.V."/>
            <person name="Brown P.J."/>
        </authorList>
    </citation>
    <scope>NUCLEOTIDE SEQUENCE [LARGE SCALE GENOMIC DNA]</scope>
    <source>
        <strain evidence="4 5">16</strain>
    </source>
</reference>
<organism evidence="4 5">
    <name type="scientific">Prosthecodimorpha hirschii</name>
    <dbReference type="NCBI Taxonomy" id="665126"/>
    <lineage>
        <taxon>Bacteria</taxon>
        <taxon>Pseudomonadati</taxon>
        <taxon>Pseudomonadota</taxon>
        <taxon>Alphaproteobacteria</taxon>
        <taxon>Hyphomicrobiales</taxon>
        <taxon>Ancalomicrobiaceae</taxon>
        <taxon>Prosthecodimorpha</taxon>
    </lineage>
</organism>
<dbReference type="GO" id="GO:0052689">
    <property type="term" value="F:carboxylic ester hydrolase activity"/>
    <property type="evidence" value="ECO:0007669"/>
    <property type="project" value="UniProtKB-ARBA"/>
</dbReference>
<keyword evidence="1" id="KW-0378">Hydrolase</keyword>
<evidence type="ECO:0000256" key="1">
    <source>
        <dbReference type="ARBA" id="ARBA00022801"/>
    </source>
</evidence>
<dbReference type="PANTHER" id="PTHR22946:SF9">
    <property type="entry name" value="POLYKETIDE TRANSFERASE AF380"/>
    <property type="match status" value="1"/>
</dbReference>
<gene>
    <name evidence="4" type="ORF">ABB55_01480</name>
</gene>
<dbReference type="InterPro" id="IPR029058">
    <property type="entry name" value="AB_hydrolase_fold"/>
</dbReference>
<dbReference type="AlphaFoldDB" id="A0A0P6VW00"/>
<dbReference type="SUPFAM" id="SSF53474">
    <property type="entry name" value="alpha/beta-Hydrolases"/>
    <property type="match status" value="1"/>
</dbReference>
<dbReference type="PANTHER" id="PTHR22946">
    <property type="entry name" value="DIENELACTONE HYDROLASE DOMAIN-CONTAINING PROTEIN-RELATED"/>
    <property type="match status" value="1"/>
</dbReference>
<dbReference type="Proteomes" id="UP000048984">
    <property type="component" value="Unassembled WGS sequence"/>
</dbReference>
<protein>
    <recommendedName>
        <fullName evidence="3">Xaa-Pro dipeptidyl-peptidase-like domain-containing protein</fullName>
    </recommendedName>
</protein>
<comment type="caution">
    <text evidence="4">The sequence shown here is derived from an EMBL/GenBank/DDBJ whole genome shotgun (WGS) entry which is preliminary data.</text>
</comment>
<feature type="signal peptide" evidence="2">
    <location>
        <begin position="1"/>
        <end position="38"/>
    </location>
</feature>
<dbReference type="Pfam" id="PF02129">
    <property type="entry name" value="Peptidase_S15"/>
    <property type="match status" value="1"/>
</dbReference>
<proteinExistence type="predicted"/>
<dbReference type="STRING" id="665126.ABB55_01480"/>